<gene>
    <name evidence="1" type="ORF">F4820DRAFT_226446</name>
</gene>
<evidence type="ECO:0000313" key="1">
    <source>
        <dbReference type="EMBL" id="KAI4867205.1"/>
    </source>
</evidence>
<dbReference type="Proteomes" id="UP001497700">
    <property type="component" value="Unassembled WGS sequence"/>
</dbReference>
<evidence type="ECO:0000313" key="2">
    <source>
        <dbReference type="Proteomes" id="UP001497700"/>
    </source>
</evidence>
<protein>
    <submittedName>
        <fullName evidence="1">Heterokaryon incompatibility protein-domain-containing protein</fullName>
    </submittedName>
</protein>
<keyword evidence="2" id="KW-1185">Reference proteome</keyword>
<reference evidence="1 2" key="1">
    <citation type="journal article" date="2022" name="New Phytol.">
        <title>Ecological generalism drives hyperdiversity of secondary metabolite gene clusters in xylarialean endophytes.</title>
        <authorList>
            <person name="Franco M.E.E."/>
            <person name="Wisecaver J.H."/>
            <person name="Arnold A.E."/>
            <person name="Ju Y.M."/>
            <person name="Slot J.C."/>
            <person name="Ahrendt S."/>
            <person name="Moore L.P."/>
            <person name="Eastman K.E."/>
            <person name="Scott K."/>
            <person name="Konkel Z."/>
            <person name="Mondo S.J."/>
            <person name="Kuo A."/>
            <person name="Hayes R.D."/>
            <person name="Haridas S."/>
            <person name="Andreopoulos B."/>
            <person name="Riley R."/>
            <person name="LaButti K."/>
            <person name="Pangilinan J."/>
            <person name="Lipzen A."/>
            <person name="Amirebrahimi M."/>
            <person name="Yan J."/>
            <person name="Adam C."/>
            <person name="Keymanesh K."/>
            <person name="Ng V."/>
            <person name="Louie K."/>
            <person name="Northen T."/>
            <person name="Drula E."/>
            <person name="Henrissat B."/>
            <person name="Hsieh H.M."/>
            <person name="Youens-Clark K."/>
            <person name="Lutzoni F."/>
            <person name="Miadlikowska J."/>
            <person name="Eastwood D.C."/>
            <person name="Hamelin R.C."/>
            <person name="Grigoriev I.V."/>
            <person name="U'Ren J.M."/>
        </authorList>
    </citation>
    <scope>NUCLEOTIDE SEQUENCE [LARGE SCALE GENOMIC DNA]</scope>
    <source>
        <strain evidence="1 2">CBS 119005</strain>
    </source>
</reference>
<proteinExistence type="predicted"/>
<sequence>MCFWSRKPAPPPRSPYVYSEALSEGCIRLLEYRGESLQGFFSFLQQQKSIYKIVTVELSRAPHYTAVSYMWGEAERSSKILIGNSHTLNITASAKECLDVLSSQYLWIDSICINQDDNKEKSDQVKLMGEIYHHASRVVGVLGRATRLPGLESQIHWASSLASATLDHLGLISDNIMRDPWDSWPGALNDERRSTFLDLMDYWDSVTGAFDDDRRRERSSVLDFTFQTGMTEEDFRRSGGIYWRLQKKNLDGHTRVLKSLCHPYWRRVWIIQELAFAKNLTIYFNGEFFSWRQLMDMFADQYEKEEIFLSVEKRLYFETISYGKVRDAYLRGSRLLRMIDQTRRIKKRTLKDVLVDTIGSLATEPRDKIFGILNLVSDEPITEADANEVAAKAELVKLDPWFGNPSIFPDYGKPCQQVLTETTLAMIMAGDVNTHLLAGGIGWNYEDRNMPSWVIDWSHLPKIYSNISSNTRLDMLGKRVWTGSTAIDVGDSAFMPRDRKRIMGKSMTRDKIVFLSPWVKADGPEWFHGCWEALCEVLPEQYAWKDSVFFPSITRLEALWRVLLDVGETGRPKTHRCVKRNTRTGLRS</sequence>
<dbReference type="EMBL" id="MU393450">
    <property type="protein sequence ID" value="KAI4867205.1"/>
    <property type="molecule type" value="Genomic_DNA"/>
</dbReference>
<accession>A0ACB9Z631</accession>
<comment type="caution">
    <text evidence="1">The sequence shown here is derived from an EMBL/GenBank/DDBJ whole genome shotgun (WGS) entry which is preliminary data.</text>
</comment>
<organism evidence="1 2">
    <name type="scientific">Hypoxylon rubiginosum</name>
    <dbReference type="NCBI Taxonomy" id="110542"/>
    <lineage>
        <taxon>Eukaryota</taxon>
        <taxon>Fungi</taxon>
        <taxon>Dikarya</taxon>
        <taxon>Ascomycota</taxon>
        <taxon>Pezizomycotina</taxon>
        <taxon>Sordariomycetes</taxon>
        <taxon>Xylariomycetidae</taxon>
        <taxon>Xylariales</taxon>
        <taxon>Hypoxylaceae</taxon>
        <taxon>Hypoxylon</taxon>
    </lineage>
</organism>
<name>A0ACB9Z631_9PEZI</name>